<comment type="similarity">
    <text evidence="1 3">Belongs to the GcvH family.</text>
</comment>
<comment type="caution">
    <text evidence="6">The sequence shown here is derived from an EMBL/GenBank/DDBJ whole genome shotgun (WGS) entry which is preliminary data.</text>
</comment>
<dbReference type="HAMAP" id="MF_00272">
    <property type="entry name" value="GcvH"/>
    <property type="match status" value="1"/>
</dbReference>
<name>A0A832I338_UNCEI</name>
<evidence type="ECO:0000313" key="6">
    <source>
        <dbReference type="EMBL" id="HGZ42851.1"/>
    </source>
</evidence>
<dbReference type="AlphaFoldDB" id="A0A832I338"/>
<dbReference type="InterPro" id="IPR017453">
    <property type="entry name" value="GCV_H_sub"/>
</dbReference>
<dbReference type="NCBIfam" id="NF002270">
    <property type="entry name" value="PRK01202.1"/>
    <property type="match status" value="1"/>
</dbReference>
<reference evidence="6" key="1">
    <citation type="journal article" date="2020" name="mSystems">
        <title>Genome- and Community-Level Interaction Insights into Carbon Utilization and Element Cycling Functions of Hydrothermarchaeota in Hydrothermal Sediment.</title>
        <authorList>
            <person name="Zhou Z."/>
            <person name="Liu Y."/>
            <person name="Xu W."/>
            <person name="Pan J."/>
            <person name="Luo Z.H."/>
            <person name="Li M."/>
        </authorList>
    </citation>
    <scope>NUCLEOTIDE SEQUENCE [LARGE SCALE GENOMIC DNA]</scope>
    <source>
        <strain evidence="6">SpSt-381</strain>
    </source>
</reference>
<dbReference type="CDD" id="cd06848">
    <property type="entry name" value="GCS_H"/>
    <property type="match status" value="1"/>
</dbReference>
<evidence type="ECO:0000256" key="2">
    <source>
        <dbReference type="ARBA" id="ARBA00022823"/>
    </source>
</evidence>
<comment type="function">
    <text evidence="3">The glycine cleavage system catalyzes the degradation of glycine. The H protein shuttles the methylamine group of glycine from the P protein to the T protein.</text>
</comment>
<gene>
    <name evidence="3 6" type="primary">gcvH</name>
    <name evidence="6" type="ORF">ENR23_05385</name>
</gene>
<keyword evidence="2 3" id="KW-0450">Lipoyl</keyword>
<comment type="subunit">
    <text evidence="3">The glycine cleavage system is composed of four proteins: P, T, L and H.</text>
</comment>
<comment type="cofactor">
    <cofactor evidence="3">
        <name>(R)-lipoate</name>
        <dbReference type="ChEBI" id="CHEBI:83088"/>
    </cofactor>
    <text evidence="3">Binds 1 lipoyl cofactor covalently.</text>
</comment>
<dbReference type="SUPFAM" id="SSF51230">
    <property type="entry name" value="Single hybrid motif"/>
    <property type="match status" value="1"/>
</dbReference>
<dbReference type="PANTHER" id="PTHR11715">
    <property type="entry name" value="GLYCINE CLEAVAGE SYSTEM H PROTEIN"/>
    <property type="match status" value="1"/>
</dbReference>
<dbReference type="EMBL" id="DSQF01000012">
    <property type="protein sequence ID" value="HGZ42851.1"/>
    <property type="molecule type" value="Genomic_DNA"/>
</dbReference>
<feature type="domain" description="Lipoyl-binding" evidence="5">
    <location>
        <begin position="22"/>
        <end position="104"/>
    </location>
</feature>
<dbReference type="InterPro" id="IPR033753">
    <property type="entry name" value="GCV_H/Fam206"/>
</dbReference>
<feature type="modified residue" description="N6-lipoyllysine" evidence="3 4">
    <location>
        <position position="63"/>
    </location>
</feature>
<dbReference type="InterPro" id="IPR011053">
    <property type="entry name" value="Single_hybrid_motif"/>
</dbReference>
<dbReference type="Pfam" id="PF01597">
    <property type="entry name" value="GCV_H"/>
    <property type="match status" value="1"/>
</dbReference>
<dbReference type="InterPro" id="IPR000089">
    <property type="entry name" value="Biotin_lipoyl"/>
</dbReference>
<dbReference type="PROSITE" id="PS50968">
    <property type="entry name" value="BIOTINYL_LIPOYL"/>
    <property type="match status" value="1"/>
</dbReference>
<dbReference type="InterPro" id="IPR002930">
    <property type="entry name" value="GCV_H"/>
</dbReference>
<dbReference type="Gene3D" id="2.40.50.100">
    <property type="match status" value="1"/>
</dbReference>
<evidence type="ECO:0000256" key="3">
    <source>
        <dbReference type="HAMAP-Rule" id="MF_00272"/>
    </source>
</evidence>
<sequence length="129" mass="14072">MAFPEDVRYTTQHEWARLEGDVVTVGITGYATDQLGDVVFVELPEVGRRLEAGAAFGVVEAVKTVSDLYAPLAGEVVEVNGALADQPGLVNQSPYGEGWMIRLRPSDPAQYASLLNHVDYEKLVEEQHA</sequence>
<dbReference type="GO" id="GO:0019464">
    <property type="term" value="P:glycine decarboxylation via glycine cleavage system"/>
    <property type="evidence" value="ECO:0007669"/>
    <property type="project" value="UniProtKB-UniRule"/>
</dbReference>
<dbReference type="InterPro" id="IPR003016">
    <property type="entry name" value="2-oxoA_DH_lipoyl-BS"/>
</dbReference>
<dbReference type="PROSITE" id="PS00189">
    <property type="entry name" value="LIPOYL"/>
    <property type="match status" value="1"/>
</dbReference>
<evidence type="ECO:0000256" key="1">
    <source>
        <dbReference type="ARBA" id="ARBA00009249"/>
    </source>
</evidence>
<evidence type="ECO:0000256" key="4">
    <source>
        <dbReference type="PIRSR" id="PIRSR617453-50"/>
    </source>
</evidence>
<dbReference type="PANTHER" id="PTHR11715:SF3">
    <property type="entry name" value="GLYCINE CLEAVAGE SYSTEM H PROTEIN-RELATED"/>
    <property type="match status" value="1"/>
</dbReference>
<proteinExistence type="inferred from homology"/>
<protein>
    <recommendedName>
        <fullName evidence="3">Glycine cleavage system H protein</fullName>
    </recommendedName>
</protein>
<evidence type="ECO:0000259" key="5">
    <source>
        <dbReference type="PROSITE" id="PS50968"/>
    </source>
</evidence>
<dbReference type="GO" id="GO:0005960">
    <property type="term" value="C:glycine cleavage complex"/>
    <property type="evidence" value="ECO:0007669"/>
    <property type="project" value="InterPro"/>
</dbReference>
<organism evidence="6">
    <name type="scientific">Eiseniibacteriota bacterium</name>
    <dbReference type="NCBI Taxonomy" id="2212470"/>
    <lineage>
        <taxon>Bacteria</taxon>
        <taxon>Candidatus Eiseniibacteriota</taxon>
    </lineage>
</organism>
<dbReference type="GO" id="GO:0009249">
    <property type="term" value="P:protein lipoylation"/>
    <property type="evidence" value="ECO:0007669"/>
    <property type="project" value="TreeGrafter"/>
</dbReference>
<dbReference type="GO" id="GO:0005829">
    <property type="term" value="C:cytosol"/>
    <property type="evidence" value="ECO:0007669"/>
    <property type="project" value="TreeGrafter"/>
</dbReference>
<accession>A0A832I338</accession>
<dbReference type="NCBIfam" id="TIGR00527">
    <property type="entry name" value="gcvH"/>
    <property type="match status" value="1"/>
</dbReference>